<dbReference type="InterPro" id="IPR013595">
    <property type="entry name" value="Pept_S33_TAP-like_C"/>
</dbReference>
<sequence>MSLPSRLLAAGVAGLVMAGALVVPSPATAAPAAVEASATVARTSPLERRRVDSVPTPKLGWYSCYQWAQCATAQVPLDYDRPYGAKVTLALLRVKARDQKHKTGSLFVNPGGPGASGVSLALAAPYFLSDELLDRFDIVGMDPRGIGFSDPVNCFGDPGRQQPVLDKLNTGFPYGSTEEKAFLKATAKQGKACSHGGRELAGAMSTAEVARDMDVMRRAVGDSKLTYLGFSYGTALGQYYANMFPDRFRAIAVDGVIDPRAWVGSRATGNQVQDDRLRSADGAWKALQEILRRCNAAGPAKCEFSGQGLRRFRTIANRLKARPVRIGGQKITYAAFVSMALSSLYDVEAGAEVTEMAAAMWRLTTPGAKVAAAAEAIVLRAHQRSIGRSFPYDNSYDAYTAVMCTDGRHPRTGADWVKAGAKADQRAPYFGRAWAWASAPCARDTWTVRDEDAYMGPFDRRTKNPVLVVGSLWDPATNYVDAVKSSRLIPNSRLLSSANWGHTAYGTSPCATVAMDRYLLTRTLPAQGRMCVGDYQPFRTKLSDNTGETSEDAFDLNNATPAEIAAHGLPADNAPKVLPPVR</sequence>
<dbReference type="RefSeq" id="WP_215793928.1">
    <property type="nucleotide sequence ID" value="NZ_JAHKKG010000014.1"/>
</dbReference>
<dbReference type="InterPro" id="IPR051601">
    <property type="entry name" value="Serine_prot/Carboxylest_S33"/>
</dbReference>
<dbReference type="Gene3D" id="3.40.50.1820">
    <property type="entry name" value="alpha/beta hydrolase"/>
    <property type="match status" value="1"/>
</dbReference>
<evidence type="ECO:0000256" key="3">
    <source>
        <dbReference type="ARBA" id="ARBA00022801"/>
    </source>
</evidence>
<dbReference type="Pfam" id="PF00561">
    <property type="entry name" value="Abhydrolase_1"/>
    <property type="match status" value="1"/>
</dbReference>
<dbReference type="SUPFAM" id="SSF53474">
    <property type="entry name" value="alpha/beta-Hydrolases"/>
    <property type="match status" value="1"/>
</dbReference>
<gene>
    <name evidence="7" type="ORF">KOI35_38300</name>
</gene>
<organism evidence="7 8">
    <name type="scientific">Paractinoplanes bogorensis</name>
    <dbReference type="NCBI Taxonomy" id="1610840"/>
    <lineage>
        <taxon>Bacteria</taxon>
        <taxon>Bacillati</taxon>
        <taxon>Actinomycetota</taxon>
        <taxon>Actinomycetes</taxon>
        <taxon>Micromonosporales</taxon>
        <taxon>Micromonosporaceae</taxon>
        <taxon>Paractinoplanes</taxon>
    </lineage>
</organism>
<evidence type="ECO:0000313" key="7">
    <source>
        <dbReference type="EMBL" id="MBU2669380.1"/>
    </source>
</evidence>
<dbReference type="GO" id="GO:0016787">
    <property type="term" value="F:hydrolase activity"/>
    <property type="evidence" value="ECO:0007669"/>
    <property type="project" value="UniProtKB-KW"/>
</dbReference>
<reference evidence="7 8" key="1">
    <citation type="submission" date="2021-06" db="EMBL/GenBank/DDBJ databases">
        <title>Actinoplanes lichenicola sp. nov., and Actinoplanes ovalisporus sp. nov., isolated from lichen in Thailand.</title>
        <authorList>
            <person name="Saeng-In P."/>
            <person name="Kanchanasin P."/>
            <person name="Yuki M."/>
            <person name="Kudo T."/>
            <person name="Ohkuma M."/>
            <person name="Phongsopitanun W."/>
            <person name="Tanasupawat S."/>
        </authorList>
    </citation>
    <scope>NUCLEOTIDE SEQUENCE [LARGE SCALE GENOMIC DNA]</scope>
    <source>
        <strain evidence="7 8">NBRC 110975</strain>
    </source>
</reference>
<comment type="similarity">
    <text evidence="1">Belongs to the peptidase S33 family.</text>
</comment>
<keyword evidence="8" id="KW-1185">Reference proteome</keyword>
<feature type="signal peptide" evidence="4">
    <location>
        <begin position="1"/>
        <end position="29"/>
    </location>
</feature>
<keyword evidence="3 7" id="KW-0378">Hydrolase</keyword>
<dbReference type="EMBL" id="JAHKKG010000014">
    <property type="protein sequence ID" value="MBU2669380.1"/>
    <property type="molecule type" value="Genomic_DNA"/>
</dbReference>
<dbReference type="Pfam" id="PF08386">
    <property type="entry name" value="Abhydrolase_4"/>
    <property type="match status" value="1"/>
</dbReference>
<name>A0ABS5Z109_9ACTN</name>
<dbReference type="Proteomes" id="UP001519654">
    <property type="component" value="Unassembled WGS sequence"/>
</dbReference>
<feature type="chain" id="PRO_5046189530" evidence="4">
    <location>
        <begin position="30"/>
        <end position="582"/>
    </location>
</feature>
<comment type="caution">
    <text evidence="7">The sequence shown here is derived from an EMBL/GenBank/DDBJ whole genome shotgun (WGS) entry which is preliminary data.</text>
</comment>
<dbReference type="InterPro" id="IPR029058">
    <property type="entry name" value="AB_hydrolase_fold"/>
</dbReference>
<keyword evidence="2 4" id="KW-0732">Signal</keyword>
<evidence type="ECO:0000256" key="4">
    <source>
        <dbReference type="SAM" id="SignalP"/>
    </source>
</evidence>
<proteinExistence type="inferred from homology"/>
<evidence type="ECO:0000256" key="2">
    <source>
        <dbReference type="ARBA" id="ARBA00022729"/>
    </source>
</evidence>
<feature type="domain" description="AB hydrolase-1" evidence="5">
    <location>
        <begin position="106"/>
        <end position="259"/>
    </location>
</feature>
<protein>
    <submittedName>
        <fullName evidence="7">Alpha/beta hydrolase</fullName>
    </submittedName>
</protein>
<accession>A0ABS5Z109</accession>
<evidence type="ECO:0000259" key="6">
    <source>
        <dbReference type="Pfam" id="PF08386"/>
    </source>
</evidence>
<evidence type="ECO:0000313" key="8">
    <source>
        <dbReference type="Proteomes" id="UP001519654"/>
    </source>
</evidence>
<feature type="domain" description="Peptidase S33 tripeptidyl aminopeptidase-like C-terminal" evidence="6">
    <location>
        <begin position="427"/>
        <end position="531"/>
    </location>
</feature>
<dbReference type="PANTHER" id="PTHR43248">
    <property type="entry name" value="2-SUCCINYL-6-HYDROXY-2,4-CYCLOHEXADIENE-1-CARBOXYLATE SYNTHASE"/>
    <property type="match status" value="1"/>
</dbReference>
<dbReference type="InterPro" id="IPR000073">
    <property type="entry name" value="AB_hydrolase_1"/>
</dbReference>
<dbReference type="PANTHER" id="PTHR43248:SF29">
    <property type="entry name" value="TRIPEPTIDYL AMINOPEPTIDASE"/>
    <property type="match status" value="1"/>
</dbReference>
<evidence type="ECO:0000259" key="5">
    <source>
        <dbReference type="Pfam" id="PF00561"/>
    </source>
</evidence>
<evidence type="ECO:0000256" key="1">
    <source>
        <dbReference type="ARBA" id="ARBA00010088"/>
    </source>
</evidence>